<dbReference type="Proteomes" id="UP000293142">
    <property type="component" value="Unassembled WGS sequence"/>
</dbReference>
<dbReference type="SUPFAM" id="SSF110296">
    <property type="entry name" value="Oligoxyloglucan reducing end-specific cellobiohydrolase"/>
    <property type="match status" value="2"/>
</dbReference>
<dbReference type="OrthoDB" id="2661955at2"/>
<organism evidence="3 4">
    <name type="scientific">Paenibacillus thalictri</name>
    <dbReference type="NCBI Taxonomy" id="2527873"/>
    <lineage>
        <taxon>Bacteria</taxon>
        <taxon>Bacillati</taxon>
        <taxon>Bacillota</taxon>
        <taxon>Bacilli</taxon>
        <taxon>Bacillales</taxon>
        <taxon>Paenibacillaceae</taxon>
        <taxon>Paenibacillus</taxon>
    </lineage>
</organism>
<feature type="chain" id="PRO_5039340523" description="Photosynthesis system II assembly factor Ycf48/Hcf136-like domain-containing protein" evidence="2">
    <location>
        <begin position="29"/>
        <end position="436"/>
    </location>
</feature>
<sequence length="436" mass="44461">MIRKTFSVLAVCALFAAAGCSGSGSGSASQPSGPAVAVSGATADSASTGGQPTSPGASAAPAGQTAADGGKTASPVSQNTDAPNSPSRPASENTPMSEVTAVRIIDPASGWTGGNGWIARTDNGGKAWAKQYEGKESIKQLFALNGKEVWSVTGNGGASGTNAAERLQLLHSTDGGKKWSSAGTVPNGGFLHFVSSQEGFAANAHTIDGGKSWEQLTVPSPIVGDAYFHDKKNGWAVAADNGKLLVKRTTDGGATWQNVMSRDSAAPVNGALIRSAGVNDAWIEVIGDSGMSQTSYSLFHTPDGGKSWVTVIANSTAGAGPAPGFPAGYNDGPKNNGSKPGMLYVVDTNTAFMSGFCPACDKPNTVGWTHDGGKTWNNGTESFGGFGGSLLAMADSNNGWMITTDRTEPSIMYTTSDGGKHWTEAHKFDKPKPSAS</sequence>
<dbReference type="AlphaFoldDB" id="A0A4Q9DTS3"/>
<dbReference type="EMBL" id="SIRE01000009">
    <property type="protein sequence ID" value="TBL78607.1"/>
    <property type="molecule type" value="Genomic_DNA"/>
</dbReference>
<dbReference type="RefSeq" id="WP_131013963.1">
    <property type="nucleotide sequence ID" value="NZ_SIRE01000009.1"/>
</dbReference>
<gene>
    <name evidence="3" type="ORF">EYB31_13985</name>
</gene>
<reference evidence="3 4" key="1">
    <citation type="submission" date="2019-02" db="EMBL/GenBank/DDBJ databases">
        <title>Paenibacillus sp. nov., isolated from surface-sterilized tissue of Thalictrum simplex L.</title>
        <authorList>
            <person name="Tuo L."/>
        </authorList>
    </citation>
    <scope>NUCLEOTIDE SEQUENCE [LARGE SCALE GENOMIC DNA]</scope>
    <source>
        <strain evidence="3 4">N2SHLJ1</strain>
    </source>
</reference>
<keyword evidence="2" id="KW-0732">Signal</keyword>
<feature type="signal peptide" evidence="2">
    <location>
        <begin position="1"/>
        <end position="28"/>
    </location>
</feature>
<feature type="compositionally biased region" description="Low complexity" evidence="1">
    <location>
        <begin position="49"/>
        <end position="70"/>
    </location>
</feature>
<evidence type="ECO:0000256" key="1">
    <source>
        <dbReference type="SAM" id="MobiDB-lite"/>
    </source>
</evidence>
<proteinExistence type="predicted"/>
<evidence type="ECO:0008006" key="5">
    <source>
        <dbReference type="Google" id="ProtNLM"/>
    </source>
</evidence>
<dbReference type="InterPro" id="IPR015943">
    <property type="entry name" value="WD40/YVTN_repeat-like_dom_sf"/>
</dbReference>
<feature type="region of interest" description="Disordered" evidence="1">
    <location>
        <begin position="23"/>
        <end position="98"/>
    </location>
</feature>
<evidence type="ECO:0000313" key="3">
    <source>
        <dbReference type="EMBL" id="TBL78607.1"/>
    </source>
</evidence>
<feature type="compositionally biased region" description="Low complexity" evidence="1">
    <location>
        <begin position="23"/>
        <end position="39"/>
    </location>
</feature>
<dbReference type="CDD" id="cd15482">
    <property type="entry name" value="Sialidase_non-viral"/>
    <property type="match status" value="1"/>
</dbReference>
<dbReference type="PANTHER" id="PTHR47199">
    <property type="entry name" value="PHOTOSYSTEM II STABILITY/ASSEMBLY FACTOR HCF136, CHLOROPLASTIC"/>
    <property type="match status" value="1"/>
</dbReference>
<accession>A0A4Q9DTS3</accession>
<keyword evidence="4" id="KW-1185">Reference proteome</keyword>
<dbReference type="PANTHER" id="PTHR47199:SF2">
    <property type="entry name" value="PHOTOSYSTEM II STABILITY_ASSEMBLY FACTOR HCF136, CHLOROPLASTIC"/>
    <property type="match status" value="1"/>
</dbReference>
<dbReference type="PROSITE" id="PS51257">
    <property type="entry name" value="PROKAR_LIPOPROTEIN"/>
    <property type="match status" value="1"/>
</dbReference>
<dbReference type="Gene3D" id="2.130.10.10">
    <property type="entry name" value="YVTN repeat-like/Quinoprotein amine dehydrogenase"/>
    <property type="match status" value="2"/>
</dbReference>
<comment type="caution">
    <text evidence="3">The sequence shown here is derived from an EMBL/GenBank/DDBJ whole genome shotgun (WGS) entry which is preliminary data.</text>
</comment>
<feature type="compositionally biased region" description="Polar residues" evidence="1">
    <location>
        <begin position="74"/>
        <end position="97"/>
    </location>
</feature>
<name>A0A4Q9DTS3_9BACL</name>
<evidence type="ECO:0000313" key="4">
    <source>
        <dbReference type="Proteomes" id="UP000293142"/>
    </source>
</evidence>
<protein>
    <recommendedName>
        <fullName evidence="5">Photosynthesis system II assembly factor Ycf48/Hcf136-like domain-containing protein</fullName>
    </recommendedName>
</protein>
<evidence type="ECO:0000256" key="2">
    <source>
        <dbReference type="SAM" id="SignalP"/>
    </source>
</evidence>